<keyword evidence="6" id="KW-1185">Reference proteome</keyword>
<dbReference type="RefSeq" id="WP_092734052.1">
    <property type="nucleotide sequence ID" value="NZ_FNPC01000008.1"/>
</dbReference>
<reference evidence="6" key="1">
    <citation type="submission" date="2016-10" db="EMBL/GenBank/DDBJ databases">
        <authorList>
            <person name="Varghese N."/>
            <person name="Submissions S."/>
        </authorList>
    </citation>
    <scope>NUCLEOTIDE SEQUENCE [LARGE SCALE GENOMIC DNA]</scope>
    <source>
        <strain evidence="6">DC30,IBRC 10041,KCTC 4046</strain>
    </source>
</reference>
<feature type="compositionally biased region" description="Polar residues" evidence="1">
    <location>
        <begin position="46"/>
        <end position="57"/>
    </location>
</feature>
<dbReference type="Pfam" id="PF24034">
    <property type="entry name" value="DUF7343"/>
    <property type="match status" value="1"/>
</dbReference>
<sequence>MTRSRTVRTRFGAIALAVVVGIVVLGVTFLAAPGIVGPDGAPDVTNGSDSIAVNGSDSTAAPSADGTGTGGGGGAGSVAAQAVDADKVAIRIDLNESGAARWRLEYRVRLDTDEREAAFENLSADVAANESAYAGRFTTRMETTVAAAANATGRSMSVDDVAVETDRRELPESYGVLRYTFEWNGFATVSEDRIVAGDAIAGLFLDSGHRLTIAWPDGYEVDAVRPTPDETGPASATWVGPAEFAGDEPRIVLVPAAPYGIGGTALAGVLVILLVVVLLAILAYRRRDRLVGTLTADRASAADGESASDDGSPDAPMPADDGTTAGGTETTSDHDSTADSAAGSTADSATDTGPNESPPEELLSNEERVLRLLRENGGRMKQQDVVDALGWSDARTSQVVSGLREAGDLDSFRLGRENVLRLPEADAVDPGATDESGPVDSETTDSESSTDDSNNG</sequence>
<dbReference type="Pfam" id="PF24036">
    <property type="entry name" value="DUF7345"/>
    <property type="match status" value="1"/>
</dbReference>
<feature type="region of interest" description="Disordered" evidence="1">
    <location>
        <begin position="422"/>
        <end position="456"/>
    </location>
</feature>
<feature type="transmembrane region" description="Helical" evidence="2">
    <location>
        <begin position="12"/>
        <end position="36"/>
    </location>
</feature>
<evidence type="ECO:0000313" key="5">
    <source>
        <dbReference type="EMBL" id="SDY70823.1"/>
    </source>
</evidence>
<organism evidence="5 6">
    <name type="scientific">Halopenitus persicus</name>
    <dbReference type="NCBI Taxonomy" id="1048396"/>
    <lineage>
        <taxon>Archaea</taxon>
        <taxon>Methanobacteriati</taxon>
        <taxon>Methanobacteriota</taxon>
        <taxon>Stenosarchaea group</taxon>
        <taxon>Halobacteria</taxon>
        <taxon>Halobacteriales</taxon>
        <taxon>Haloferacaceae</taxon>
        <taxon>Halopenitus</taxon>
    </lineage>
</organism>
<keyword evidence="2" id="KW-0472">Membrane</keyword>
<feature type="region of interest" description="Disordered" evidence="1">
    <location>
        <begin position="46"/>
        <end position="77"/>
    </location>
</feature>
<feature type="region of interest" description="Disordered" evidence="1">
    <location>
        <begin position="298"/>
        <end position="365"/>
    </location>
</feature>
<evidence type="ECO:0000256" key="1">
    <source>
        <dbReference type="SAM" id="MobiDB-lite"/>
    </source>
</evidence>
<gene>
    <name evidence="5" type="ORF">SAMN05216564_108110</name>
</gene>
<keyword evidence="2" id="KW-1133">Transmembrane helix</keyword>
<dbReference type="Proteomes" id="UP000199079">
    <property type="component" value="Unassembled WGS sequence"/>
</dbReference>
<evidence type="ECO:0000259" key="4">
    <source>
        <dbReference type="Pfam" id="PF24036"/>
    </source>
</evidence>
<dbReference type="InterPro" id="IPR055769">
    <property type="entry name" value="DUF7345"/>
</dbReference>
<feature type="domain" description="DUF7345" evidence="4">
    <location>
        <begin position="91"/>
        <end position="219"/>
    </location>
</feature>
<dbReference type="AlphaFoldDB" id="A0A1H3M2L0"/>
<feature type="compositionally biased region" description="Low complexity" evidence="1">
    <location>
        <begin position="338"/>
        <end position="355"/>
    </location>
</feature>
<feature type="compositionally biased region" description="Gly residues" evidence="1">
    <location>
        <begin position="67"/>
        <end position="76"/>
    </location>
</feature>
<feature type="domain" description="DUF7343" evidence="3">
    <location>
        <begin position="362"/>
        <end position="423"/>
    </location>
</feature>
<evidence type="ECO:0000259" key="3">
    <source>
        <dbReference type="Pfam" id="PF24034"/>
    </source>
</evidence>
<evidence type="ECO:0008006" key="7">
    <source>
        <dbReference type="Google" id="ProtNLM"/>
    </source>
</evidence>
<evidence type="ECO:0000313" key="6">
    <source>
        <dbReference type="Proteomes" id="UP000199079"/>
    </source>
</evidence>
<dbReference type="EMBL" id="FNPC01000008">
    <property type="protein sequence ID" value="SDY70823.1"/>
    <property type="molecule type" value="Genomic_DNA"/>
</dbReference>
<name>A0A1H3M2L0_9EURY</name>
<feature type="compositionally biased region" description="Low complexity" evidence="1">
    <location>
        <begin position="313"/>
        <end position="330"/>
    </location>
</feature>
<dbReference type="OrthoDB" id="27885at2157"/>
<accession>A0A1H3M2L0</accession>
<protein>
    <recommendedName>
        <fullName evidence="7">IclR helix-turn-helix domain-containing protein</fullName>
    </recommendedName>
</protein>
<feature type="transmembrane region" description="Helical" evidence="2">
    <location>
        <begin position="259"/>
        <end position="284"/>
    </location>
</feature>
<evidence type="ECO:0000256" key="2">
    <source>
        <dbReference type="SAM" id="Phobius"/>
    </source>
</evidence>
<keyword evidence="2" id="KW-0812">Transmembrane</keyword>
<proteinExistence type="predicted"/>
<dbReference type="InterPro" id="IPR055767">
    <property type="entry name" value="DUF7343"/>
</dbReference>